<evidence type="ECO:0000313" key="3">
    <source>
        <dbReference type="Proteomes" id="UP000001826"/>
    </source>
</evidence>
<keyword evidence="1" id="KW-0472">Membrane</keyword>
<evidence type="ECO:0000313" key="2">
    <source>
        <dbReference type="EMBL" id="AAM02371.1"/>
    </source>
</evidence>
<feature type="transmembrane region" description="Helical" evidence="1">
    <location>
        <begin position="125"/>
        <end position="146"/>
    </location>
</feature>
<dbReference type="AlphaFoldDB" id="Q8TW78"/>
<keyword evidence="1" id="KW-1133">Transmembrane helix</keyword>
<dbReference type="EnsemblBacteria" id="AAM02371">
    <property type="protein sequence ID" value="AAM02371"/>
    <property type="gene ID" value="MK1158"/>
</dbReference>
<proteinExistence type="predicted"/>
<gene>
    <name evidence="2" type="ordered locus">MK1158</name>
</gene>
<evidence type="ECO:0000256" key="1">
    <source>
        <dbReference type="SAM" id="Phobius"/>
    </source>
</evidence>
<feature type="transmembrane region" description="Helical" evidence="1">
    <location>
        <begin position="311"/>
        <end position="328"/>
    </location>
</feature>
<dbReference type="PATRIC" id="fig|190192.8.peg.1239"/>
<dbReference type="PaxDb" id="190192-MK1158"/>
<organism evidence="2 3">
    <name type="scientific">Methanopyrus kandleri (strain AV19 / DSM 6324 / JCM 9639 / NBRC 100938)</name>
    <dbReference type="NCBI Taxonomy" id="190192"/>
    <lineage>
        <taxon>Archaea</taxon>
        <taxon>Methanobacteriati</taxon>
        <taxon>Methanobacteriota</taxon>
        <taxon>Methanomada group</taxon>
        <taxon>Methanopyri</taxon>
        <taxon>Methanopyrales</taxon>
        <taxon>Methanopyraceae</taxon>
        <taxon>Methanopyrus</taxon>
    </lineage>
</organism>
<name>Q8TW78_METKA</name>
<dbReference type="InParanoid" id="Q8TW78"/>
<dbReference type="GeneID" id="1477259"/>
<feature type="transmembrane region" description="Helical" evidence="1">
    <location>
        <begin position="348"/>
        <end position="370"/>
    </location>
</feature>
<sequence>MGDPGASGCELPLVSRETVSRLRLAYGALCTLSAPLGLLGSDAGVMVAGLGSIVGVLLGLMRPFSFRERAPKPEHARIGTRLLYPTASFNRLRDGPKLGTALPLAMIPALILFFTMWLSTGDRTGVALTVFLLISIAATTVFSYLVKLSAAMTLGYALPVRVKPEGTRVSLASLGYCEAELVTDGNVKVSGFRELGSYPVEYGGLPGDPPGDLRIRVGYFPPGKHEVEVRDCDFLFLRTRGVCMLYDSRGLPEDREGAFHLARWWEKFSMAYAALCLREGVPGAVELERWLERVRNNRAVGFLVRYMNCDFNLPVVEMCVLVLSLLPMTEAVDFVLTRGVRGWGALDAMVVLDAFTLCLLALPVLCGLLLNRRAVRSGRVYECLLEGEPPHRRLLSTLCVYNPSK</sequence>
<keyword evidence="1" id="KW-0812">Transmembrane</keyword>
<protein>
    <submittedName>
        <fullName evidence="2">Uncharacterized membrane protein specific for M.kandleri, MK-9 family</fullName>
    </submittedName>
</protein>
<reference evidence="2 3" key="1">
    <citation type="journal article" date="2002" name="Proc. Natl. Acad. Sci. U.S.A.">
        <title>The complete genome of hyperthermophile Methanopyrus kandleri AV19 and monophyly of archaeal methanogens.</title>
        <authorList>
            <person name="Slesarev A.I."/>
            <person name="Mezhevaya K.V."/>
            <person name="Makarova K.S."/>
            <person name="Polushin N.N."/>
            <person name="Shcherbinina O.V."/>
            <person name="Shakhova V.V."/>
            <person name="Belova G.I."/>
            <person name="Aravind L."/>
            <person name="Natale D.A."/>
            <person name="Rogozin I.B."/>
            <person name="Tatusov R.L."/>
            <person name="Wolf Y.I."/>
            <person name="Stetter K.O."/>
            <person name="Malykh A.G."/>
            <person name="Koonin E.V."/>
            <person name="Kozyavkin S.A."/>
        </authorList>
    </citation>
    <scope>NUCLEOTIDE SEQUENCE [LARGE SCALE GENOMIC DNA]</scope>
    <source>
        <strain evidence="3">AV19 / DSM 6324 / JCM 9639 / NBRC 100938</strain>
    </source>
</reference>
<dbReference type="STRING" id="190192.MK1158"/>
<feature type="transmembrane region" description="Helical" evidence="1">
    <location>
        <begin position="98"/>
        <end position="119"/>
    </location>
</feature>
<dbReference type="HOGENOM" id="CLU_679008_0_0_2"/>
<dbReference type="KEGG" id="mka:MK1158"/>
<dbReference type="EMBL" id="AE009439">
    <property type="protein sequence ID" value="AAM02371.1"/>
    <property type="molecule type" value="Genomic_DNA"/>
</dbReference>
<feature type="transmembrane region" description="Helical" evidence="1">
    <location>
        <begin position="43"/>
        <end position="61"/>
    </location>
</feature>
<keyword evidence="3" id="KW-1185">Reference proteome</keyword>
<dbReference type="RefSeq" id="WP_011019526.1">
    <property type="nucleotide sequence ID" value="NC_003551.1"/>
</dbReference>
<dbReference type="Proteomes" id="UP000001826">
    <property type="component" value="Chromosome"/>
</dbReference>
<accession>Q8TW78</accession>